<feature type="region of interest" description="Disordered" evidence="1">
    <location>
        <begin position="101"/>
        <end position="161"/>
    </location>
</feature>
<dbReference type="RefSeq" id="WP_274456258.1">
    <property type="nucleotide sequence ID" value="NZ_CP067097.1"/>
</dbReference>
<feature type="region of interest" description="Disordered" evidence="1">
    <location>
        <begin position="1"/>
        <end position="20"/>
    </location>
</feature>
<gene>
    <name evidence="2" type="ORF">J2S03_003114</name>
</gene>
<sequence length="161" mass="17892">MKRTKSRTRRQPAKVIHHASKSARRRAARCLNRQLQTEIRKEAKALGLTSGEYLRLLIALSKSLRKGLLQEQTFDARALLQLAESPLFATLIQYVAQSASTMVTQDADEESPSAEARKPSEAPPPPSQPPSSPSEPWAARSPAPPHTRPAAPMQPPWWDAW</sequence>
<organism evidence="2 3">
    <name type="scientific">Alicyclobacillus cycloheptanicus</name>
    <dbReference type="NCBI Taxonomy" id="1457"/>
    <lineage>
        <taxon>Bacteria</taxon>
        <taxon>Bacillati</taxon>
        <taxon>Bacillota</taxon>
        <taxon>Bacilli</taxon>
        <taxon>Bacillales</taxon>
        <taxon>Alicyclobacillaceae</taxon>
        <taxon>Alicyclobacillus</taxon>
    </lineage>
</organism>
<keyword evidence="3" id="KW-1185">Reference proteome</keyword>
<name>A0ABT9XLQ7_9BACL</name>
<proteinExistence type="predicted"/>
<accession>A0ABT9XLQ7</accession>
<comment type="caution">
    <text evidence="2">The sequence shown here is derived from an EMBL/GenBank/DDBJ whole genome shotgun (WGS) entry which is preliminary data.</text>
</comment>
<protein>
    <submittedName>
        <fullName evidence="2">Uncharacterized protein</fullName>
    </submittedName>
</protein>
<evidence type="ECO:0000256" key="1">
    <source>
        <dbReference type="SAM" id="MobiDB-lite"/>
    </source>
</evidence>
<evidence type="ECO:0000313" key="3">
    <source>
        <dbReference type="Proteomes" id="UP001232973"/>
    </source>
</evidence>
<reference evidence="2 3" key="1">
    <citation type="submission" date="2023-07" db="EMBL/GenBank/DDBJ databases">
        <title>Genomic Encyclopedia of Type Strains, Phase IV (KMG-IV): sequencing the most valuable type-strain genomes for metagenomic binning, comparative biology and taxonomic classification.</title>
        <authorList>
            <person name="Goeker M."/>
        </authorList>
    </citation>
    <scope>NUCLEOTIDE SEQUENCE [LARGE SCALE GENOMIC DNA]</scope>
    <source>
        <strain evidence="2 3">DSM 4006</strain>
    </source>
</reference>
<feature type="compositionally biased region" description="Pro residues" evidence="1">
    <location>
        <begin position="121"/>
        <end position="133"/>
    </location>
</feature>
<evidence type="ECO:0000313" key="2">
    <source>
        <dbReference type="EMBL" id="MDQ0191245.1"/>
    </source>
</evidence>
<dbReference type="Proteomes" id="UP001232973">
    <property type="component" value="Unassembled WGS sequence"/>
</dbReference>
<feature type="compositionally biased region" description="Pro residues" evidence="1">
    <location>
        <begin position="142"/>
        <end position="155"/>
    </location>
</feature>
<dbReference type="EMBL" id="JAUSTP010000035">
    <property type="protein sequence ID" value="MDQ0191245.1"/>
    <property type="molecule type" value="Genomic_DNA"/>
</dbReference>